<reference evidence="1 2" key="1">
    <citation type="submission" date="2020-01" db="EMBL/GenBank/DDBJ databases">
        <authorList>
            <consortium name="DOE Joint Genome Institute"/>
            <person name="Haridas S."/>
            <person name="Albert R."/>
            <person name="Binder M."/>
            <person name="Bloem J."/>
            <person name="Labutti K."/>
            <person name="Salamov A."/>
            <person name="Andreopoulos B."/>
            <person name="Baker S.E."/>
            <person name="Barry K."/>
            <person name="Bills G."/>
            <person name="Bluhm B.H."/>
            <person name="Cannon C."/>
            <person name="Castanera R."/>
            <person name="Culley D.E."/>
            <person name="Daum C."/>
            <person name="Ezra D."/>
            <person name="Gonzalez J.B."/>
            <person name="Henrissat B."/>
            <person name="Kuo A."/>
            <person name="Liang C."/>
            <person name="Lipzen A."/>
            <person name="Lutzoni F."/>
            <person name="Magnuson J."/>
            <person name="Mondo S."/>
            <person name="Nolan M."/>
            <person name="Ohm R."/>
            <person name="Pangilinan J."/>
            <person name="Park H.-J.H."/>
            <person name="Ramirez L."/>
            <person name="Alfaro M."/>
            <person name="Sun H."/>
            <person name="Tritt A."/>
            <person name="Yoshinaga Y."/>
            <person name="Zwiers L.-H.L."/>
            <person name="Turgeon B.G."/>
            <person name="Goodwin S.B."/>
            <person name="Spatafora J.W."/>
            <person name="Crous P.W."/>
            <person name="Grigoriev I.V."/>
        </authorList>
    </citation>
    <scope>NUCLEOTIDE SEQUENCE [LARGE SCALE GENOMIC DNA]</scope>
    <source>
        <strain evidence="1 2">CBS 611.86</strain>
    </source>
</reference>
<protein>
    <submittedName>
        <fullName evidence="1">Uncharacterized protein</fullName>
    </submittedName>
</protein>
<evidence type="ECO:0000313" key="2">
    <source>
        <dbReference type="Proteomes" id="UP000481861"/>
    </source>
</evidence>
<organism evidence="1 2">
    <name type="scientific">Massariosphaeria phaeospora</name>
    <dbReference type="NCBI Taxonomy" id="100035"/>
    <lineage>
        <taxon>Eukaryota</taxon>
        <taxon>Fungi</taxon>
        <taxon>Dikarya</taxon>
        <taxon>Ascomycota</taxon>
        <taxon>Pezizomycotina</taxon>
        <taxon>Dothideomycetes</taxon>
        <taxon>Pleosporomycetidae</taxon>
        <taxon>Pleosporales</taxon>
        <taxon>Pleosporales incertae sedis</taxon>
        <taxon>Massariosphaeria</taxon>
    </lineage>
</organism>
<dbReference type="Proteomes" id="UP000481861">
    <property type="component" value="Unassembled WGS sequence"/>
</dbReference>
<name>A0A7C8MLH4_9PLEO</name>
<accession>A0A7C8MLH4</accession>
<dbReference type="AlphaFoldDB" id="A0A7C8MLH4"/>
<keyword evidence="2" id="KW-1185">Reference proteome</keyword>
<sequence>MFGLHGSEGNTYVAFKNKKGERRFHILPSFRFVSFPVCMSCMGMASSRRKAPFYSPGVRRWRACAHGHWLRRGGSGTASLHGWHGVHTATVVAADARLDYIRLSASRGFVLRRGVGALPYPSYEARLGYDWCGWYIMDGLYGCGRLGVLYR</sequence>
<evidence type="ECO:0000313" key="1">
    <source>
        <dbReference type="EMBL" id="KAF2869845.1"/>
    </source>
</evidence>
<dbReference type="EMBL" id="JAADJZ010000015">
    <property type="protein sequence ID" value="KAF2869845.1"/>
    <property type="molecule type" value="Genomic_DNA"/>
</dbReference>
<proteinExistence type="predicted"/>
<comment type="caution">
    <text evidence="1">The sequence shown here is derived from an EMBL/GenBank/DDBJ whole genome shotgun (WGS) entry which is preliminary data.</text>
</comment>
<gene>
    <name evidence="1" type="ORF">BDV95DRAFT_89070</name>
</gene>